<gene>
    <name evidence="9" type="ORF">BN533_01930</name>
    <name evidence="10" type="ORF">GMD11_07705</name>
    <name evidence="11" type="ORF">GMD18_07360</name>
</gene>
<evidence type="ECO:0000313" key="13">
    <source>
        <dbReference type="Proteomes" id="UP000484547"/>
    </source>
</evidence>
<dbReference type="PANTHER" id="PTHR30269:SF0">
    <property type="entry name" value="MEMBRANE TRANSPORTER PROTEIN YFCA-RELATED"/>
    <property type="match status" value="1"/>
</dbReference>
<dbReference type="Pfam" id="PF01925">
    <property type="entry name" value="TauE"/>
    <property type="match status" value="1"/>
</dbReference>
<sequence length="261" mass="27537">MGEGKILEILDPSTIAFLLLAGFIAAFIDSTVGGGGLISTPALLALGLPVNFALGTNKLAASMGGLMSVFSFWRAGKINQKVAISLMPLSFLGSALGAYVVYLLPEQLMKNVIVVLLVAVAVYTYRRKDWGDVSAVKQLGLAALLGSVVMAFGIGFYDGFFGPGTGSFLIFGFLFLGYDFVTAAGNAKALNFASGIGALLSFTLSGSVLWTYGLLMGFAMVIGAYFGSRMAIRHGASYVKPLYLIVTTLLIGKQVYELLFK</sequence>
<dbReference type="GO" id="GO:0005886">
    <property type="term" value="C:plasma membrane"/>
    <property type="evidence" value="ECO:0007669"/>
    <property type="project" value="UniProtKB-SubCell"/>
</dbReference>
<feature type="transmembrane region" description="Helical" evidence="8">
    <location>
        <begin position="138"/>
        <end position="156"/>
    </location>
</feature>
<feature type="transmembrane region" description="Helical" evidence="8">
    <location>
        <begin position="199"/>
        <end position="226"/>
    </location>
</feature>
<comment type="similarity">
    <text evidence="2 8">Belongs to the 4-toluene sulfonate uptake permease (TSUP) (TC 2.A.102) family.</text>
</comment>
<dbReference type="AlphaFoldDB" id="R6J9F4"/>
<comment type="subcellular location">
    <subcellularLocation>
        <location evidence="1 8">Cell membrane</location>
        <topology evidence="1 8">Multi-pass membrane protein</topology>
    </subcellularLocation>
</comment>
<feature type="transmembrane region" description="Helical" evidence="8">
    <location>
        <begin position="168"/>
        <end position="187"/>
    </location>
</feature>
<evidence type="ECO:0000256" key="7">
    <source>
        <dbReference type="ARBA" id="ARBA00023136"/>
    </source>
</evidence>
<dbReference type="InterPro" id="IPR052017">
    <property type="entry name" value="TSUP"/>
</dbReference>
<feature type="transmembrane region" description="Helical" evidence="8">
    <location>
        <begin position="48"/>
        <end position="70"/>
    </location>
</feature>
<dbReference type="PANTHER" id="PTHR30269">
    <property type="entry name" value="TRANSMEMBRANE PROTEIN YFCA"/>
    <property type="match status" value="1"/>
</dbReference>
<keyword evidence="7 8" id="KW-0472">Membrane</keyword>
<accession>R6J9F4</accession>
<feature type="transmembrane region" description="Helical" evidence="8">
    <location>
        <begin position="238"/>
        <end position="256"/>
    </location>
</feature>
<dbReference type="EMBL" id="CBDS010000101">
    <property type="protein sequence ID" value="CDB46917.1"/>
    <property type="molecule type" value="Genomic_DNA"/>
</dbReference>
<keyword evidence="6 8" id="KW-1133">Transmembrane helix</keyword>
<evidence type="ECO:0000256" key="3">
    <source>
        <dbReference type="ARBA" id="ARBA00022448"/>
    </source>
</evidence>
<keyword evidence="3" id="KW-0813">Transport</keyword>
<dbReference type="Proteomes" id="UP000484547">
    <property type="component" value="Unassembled WGS sequence"/>
</dbReference>
<dbReference type="EMBL" id="WNBW01000004">
    <property type="protein sequence ID" value="MTU04210.1"/>
    <property type="molecule type" value="Genomic_DNA"/>
</dbReference>
<reference evidence="9" key="1">
    <citation type="submission" date="2012-11" db="EMBL/GenBank/DDBJ databases">
        <title>Dependencies among metagenomic species, viruses, plasmids and units of genetic variation.</title>
        <authorList>
            <person name="Nielsen H.B."/>
            <person name="Almeida M."/>
            <person name="Juncker A.S."/>
            <person name="Rasmussen S."/>
            <person name="Li J."/>
            <person name="Sunagawa S."/>
            <person name="Plichta D."/>
            <person name="Gautier L."/>
            <person name="Le Chatelier E."/>
            <person name="Peletier E."/>
            <person name="Bonde I."/>
            <person name="Nielsen T."/>
            <person name="Manichanh C."/>
            <person name="Arumugam M."/>
            <person name="Batto J."/>
            <person name="Santos M.B.Q.D."/>
            <person name="Blom N."/>
            <person name="Borruel N."/>
            <person name="Burgdorf K.S."/>
            <person name="Boumezbeur F."/>
            <person name="Casellas F."/>
            <person name="Dore J."/>
            <person name="Guarner F."/>
            <person name="Hansen T."/>
            <person name="Hildebrand F."/>
            <person name="Kaas R.S."/>
            <person name="Kennedy S."/>
            <person name="Kristiansen K."/>
            <person name="Kultima J.R."/>
            <person name="Leonard P."/>
            <person name="Levenez F."/>
            <person name="Lund O."/>
            <person name="Moumen B."/>
            <person name="Le Paslier D."/>
            <person name="Pons N."/>
            <person name="Pedersen O."/>
            <person name="Prifti E."/>
            <person name="Qin J."/>
            <person name="Raes J."/>
            <person name="Tap J."/>
            <person name="Tims S."/>
            <person name="Ussery D.W."/>
            <person name="Yamada T."/>
            <person name="MetaHit consortium"/>
            <person name="Renault P."/>
            <person name="Sicheritz-Ponten T."/>
            <person name="Bork P."/>
            <person name="Wang J."/>
            <person name="Brunak S."/>
            <person name="Ehrlich S.D."/>
        </authorList>
    </citation>
    <scope>NUCLEOTIDE SEQUENCE [LARGE SCALE GENOMIC DNA]</scope>
</reference>
<evidence type="ECO:0000256" key="5">
    <source>
        <dbReference type="ARBA" id="ARBA00022692"/>
    </source>
</evidence>
<evidence type="ECO:0000313" key="11">
    <source>
        <dbReference type="EMBL" id="MTU04210.1"/>
    </source>
</evidence>
<feature type="transmembrane region" description="Helical" evidence="8">
    <location>
        <begin position="9"/>
        <end position="28"/>
    </location>
</feature>
<evidence type="ECO:0000256" key="2">
    <source>
        <dbReference type="ARBA" id="ARBA00009142"/>
    </source>
</evidence>
<evidence type="ECO:0000313" key="10">
    <source>
        <dbReference type="EMBL" id="MTT76146.1"/>
    </source>
</evidence>
<accession>A0A6I3RU72</accession>
<dbReference type="STRING" id="1262914.BN533_01930"/>
<evidence type="ECO:0000256" key="6">
    <source>
        <dbReference type="ARBA" id="ARBA00022989"/>
    </source>
</evidence>
<evidence type="ECO:0000256" key="1">
    <source>
        <dbReference type="ARBA" id="ARBA00004651"/>
    </source>
</evidence>
<dbReference type="EMBL" id="WNBM01000004">
    <property type="protein sequence ID" value="MTT76146.1"/>
    <property type="molecule type" value="Genomic_DNA"/>
</dbReference>
<dbReference type="OrthoDB" id="554695at2"/>
<keyword evidence="12" id="KW-1185">Reference proteome</keyword>
<reference evidence="12 13" key="2">
    <citation type="journal article" date="2019" name="Nat. Med.">
        <title>A library of human gut bacterial isolates paired with longitudinal multiomics data enables mechanistic microbiome research.</title>
        <authorList>
            <person name="Poyet M."/>
            <person name="Groussin M."/>
            <person name="Gibbons S.M."/>
            <person name="Avila-Pacheco J."/>
            <person name="Jiang X."/>
            <person name="Kearney S.M."/>
            <person name="Perrotta A.R."/>
            <person name="Berdy B."/>
            <person name="Zhao S."/>
            <person name="Lieberman T.D."/>
            <person name="Swanson P.K."/>
            <person name="Smith M."/>
            <person name="Roesemann S."/>
            <person name="Alexander J.E."/>
            <person name="Rich S.A."/>
            <person name="Livny J."/>
            <person name="Vlamakis H."/>
            <person name="Clish C."/>
            <person name="Bullock K."/>
            <person name="Deik A."/>
            <person name="Scott J."/>
            <person name="Pierce K.A."/>
            <person name="Xavier R.J."/>
            <person name="Alm E.J."/>
        </authorList>
    </citation>
    <scope>NUCLEOTIDE SEQUENCE [LARGE SCALE GENOMIC DNA]</scope>
    <source>
        <strain evidence="10 13">BIOML-A13</strain>
        <strain evidence="11 12">BIOML-A3</strain>
    </source>
</reference>
<protein>
    <recommendedName>
        <fullName evidence="8">Probable membrane transporter protein</fullName>
    </recommendedName>
</protein>
<dbReference type="Proteomes" id="UP000443070">
    <property type="component" value="Unassembled WGS sequence"/>
</dbReference>
<evidence type="ECO:0000313" key="9">
    <source>
        <dbReference type="EMBL" id="CDB46917.1"/>
    </source>
</evidence>
<dbReference type="eggNOG" id="COG0730">
    <property type="taxonomic scope" value="Bacteria"/>
</dbReference>
<proteinExistence type="inferred from homology"/>
<feature type="transmembrane region" description="Helical" evidence="8">
    <location>
        <begin position="82"/>
        <end position="102"/>
    </location>
</feature>
<organism evidence="9">
    <name type="scientific">Phascolarctobacterium faecium</name>
    <dbReference type="NCBI Taxonomy" id="33025"/>
    <lineage>
        <taxon>Bacteria</taxon>
        <taxon>Bacillati</taxon>
        <taxon>Bacillota</taxon>
        <taxon>Negativicutes</taxon>
        <taxon>Acidaminococcales</taxon>
        <taxon>Acidaminococcaceae</taxon>
        <taxon>Phascolarctobacterium</taxon>
    </lineage>
</organism>
<evidence type="ECO:0000256" key="4">
    <source>
        <dbReference type="ARBA" id="ARBA00022475"/>
    </source>
</evidence>
<keyword evidence="5 8" id="KW-0812">Transmembrane</keyword>
<comment type="caution">
    <text evidence="9">The sequence shown here is derived from an EMBL/GenBank/DDBJ whole genome shotgun (WGS) entry which is preliminary data.</text>
</comment>
<feature type="transmembrane region" description="Helical" evidence="8">
    <location>
        <begin position="108"/>
        <end position="126"/>
    </location>
</feature>
<name>R6J9F4_9FIRM</name>
<dbReference type="InterPro" id="IPR002781">
    <property type="entry name" value="TM_pro_TauE-like"/>
</dbReference>
<evidence type="ECO:0000256" key="8">
    <source>
        <dbReference type="RuleBase" id="RU363041"/>
    </source>
</evidence>
<keyword evidence="4 8" id="KW-1003">Cell membrane</keyword>
<dbReference type="HOGENOM" id="CLU_045498_2_2_9"/>
<evidence type="ECO:0000313" key="12">
    <source>
        <dbReference type="Proteomes" id="UP000443070"/>
    </source>
</evidence>